<keyword evidence="2" id="KW-1185">Reference proteome</keyword>
<evidence type="ECO:0000259" key="1">
    <source>
        <dbReference type="Pfam" id="PF00089"/>
    </source>
</evidence>
<proteinExistence type="predicted"/>
<dbReference type="InterPro" id="IPR043504">
    <property type="entry name" value="Peptidase_S1_PA_chymotrypsin"/>
</dbReference>
<dbReference type="SUPFAM" id="SSF50494">
    <property type="entry name" value="Trypsin-like serine proteases"/>
    <property type="match status" value="1"/>
</dbReference>
<dbReference type="AlphaFoldDB" id="A0A914W453"/>
<evidence type="ECO:0000313" key="2">
    <source>
        <dbReference type="Proteomes" id="UP000887566"/>
    </source>
</evidence>
<sequence>MNLKPVDHESSDQHLPFAVLLKIVGRGIFGSQRRGTGWLLADRGGLFVITAAHNFAKSANQGDMLHIFAGAPEPYRGAHQRYRLRLSAEDDHRHENLESNALPTDGNENVASIAFIKEAEGNEQSSVPNDIAIVHLTGDNQQLLAGTRPLALHQLSTNTSILGTNTRLRLFGCASPPIAQDTNYYIIDPEECMFSSNETRAFCFMCKFGWDQPVKGDSGAAIICPDNVTEEGDPQVCGMLFARTNTKAGLALSMAHYGPFIQKIIERVL</sequence>
<dbReference type="Pfam" id="PF00089">
    <property type="entry name" value="Trypsin"/>
    <property type="match status" value="1"/>
</dbReference>
<dbReference type="GO" id="GO:0006508">
    <property type="term" value="P:proteolysis"/>
    <property type="evidence" value="ECO:0007669"/>
    <property type="project" value="InterPro"/>
</dbReference>
<organism evidence="2 3">
    <name type="scientific">Plectus sambesii</name>
    <dbReference type="NCBI Taxonomy" id="2011161"/>
    <lineage>
        <taxon>Eukaryota</taxon>
        <taxon>Metazoa</taxon>
        <taxon>Ecdysozoa</taxon>
        <taxon>Nematoda</taxon>
        <taxon>Chromadorea</taxon>
        <taxon>Plectida</taxon>
        <taxon>Plectina</taxon>
        <taxon>Plectoidea</taxon>
        <taxon>Plectidae</taxon>
        <taxon>Plectus</taxon>
    </lineage>
</organism>
<evidence type="ECO:0000313" key="3">
    <source>
        <dbReference type="WBParaSite" id="PSAMB.scaffold2992size20170.g19864.t1"/>
    </source>
</evidence>
<dbReference type="GO" id="GO:0004252">
    <property type="term" value="F:serine-type endopeptidase activity"/>
    <property type="evidence" value="ECO:0007669"/>
    <property type="project" value="InterPro"/>
</dbReference>
<accession>A0A914W453</accession>
<dbReference type="Gene3D" id="2.40.10.10">
    <property type="entry name" value="Trypsin-like serine proteases"/>
    <property type="match status" value="1"/>
</dbReference>
<reference evidence="3" key="1">
    <citation type="submission" date="2022-11" db="UniProtKB">
        <authorList>
            <consortium name="WormBaseParasite"/>
        </authorList>
    </citation>
    <scope>IDENTIFICATION</scope>
</reference>
<dbReference type="WBParaSite" id="PSAMB.scaffold2992size20170.g19864.t1">
    <property type="protein sequence ID" value="PSAMB.scaffold2992size20170.g19864.t1"/>
    <property type="gene ID" value="PSAMB.scaffold2992size20170.g19864"/>
</dbReference>
<dbReference type="InterPro" id="IPR001254">
    <property type="entry name" value="Trypsin_dom"/>
</dbReference>
<dbReference type="InterPro" id="IPR009003">
    <property type="entry name" value="Peptidase_S1_PA"/>
</dbReference>
<protein>
    <submittedName>
        <fullName evidence="3">Peptidase S1 domain-containing protein</fullName>
    </submittedName>
</protein>
<feature type="domain" description="Peptidase S1" evidence="1">
    <location>
        <begin position="103"/>
        <end position="243"/>
    </location>
</feature>
<name>A0A914W453_9BILA</name>
<dbReference type="Proteomes" id="UP000887566">
    <property type="component" value="Unplaced"/>
</dbReference>